<protein>
    <recommendedName>
        <fullName evidence="3">Zinc-finger domain-containing protein</fullName>
    </recommendedName>
</protein>
<dbReference type="EMBL" id="BAAAHE010000068">
    <property type="protein sequence ID" value="GAA0639386.1"/>
    <property type="molecule type" value="Genomic_DNA"/>
</dbReference>
<accession>A0ABN1HDS1</accession>
<proteinExistence type="predicted"/>
<dbReference type="Proteomes" id="UP001500957">
    <property type="component" value="Unassembled WGS sequence"/>
</dbReference>
<evidence type="ECO:0008006" key="3">
    <source>
        <dbReference type="Google" id="ProtNLM"/>
    </source>
</evidence>
<reference evidence="1 2" key="1">
    <citation type="journal article" date="2019" name="Int. J. Syst. Evol. Microbiol.">
        <title>The Global Catalogue of Microorganisms (GCM) 10K type strain sequencing project: providing services to taxonomists for standard genome sequencing and annotation.</title>
        <authorList>
            <consortium name="The Broad Institute Genomics Platform"/>
            <consortium name="The Broad Institute Genome Sequencing Center for Infectious Disease"/>
            <person name="Wu L."/>
            <person name="Ma J."/>
        </authorList>
    </citation>
    <scope>NUCLEOTIDE SEQUENCE [LARGE SCALE GENOMIC DNA]</scope>
    <source>
        <strain evidence="1 2">JCM 10671</strain>
    </source>
</reference>
<sequence length="79" mass="8411">MNAPPPPRSLAEVVAGLTVDADPYLSCDECFDQICAYVEHVAADPAYEDVVMRRHLDTCGACAEEAATLLELGALDLTS</sequence>
<evidence type="ECO:0000313" key="2">
    <source>
        <dbReference type="Proteomes" id="UP001500957"/>
    </source>
</evidence>
<comment type="caution">
    <text evidence="1">The sequence shown here is derived from an EMBL/GenBank/DDBJ whole genome shotgun (WGS) entry which is preliminary data.</text>
</comment>
<dbReference type="RefSeq" id="WP_344609916.1">
    <property type="nucleotide sequence ID" value="NZ_BAAAHE010000068.1"/>
</dbReference>
<evidence type="ECO:0000313" key="1">
    <source>
        <dbReference type="EMBL" id="GAA0639386.1"/>
    </source>
</evidence>
<gene>
    <name evidence="1" type="ORF">GCM10009547_49420</name>
</gene>
<organism evidence="1 2">
    <name type="scientific">Sporichthya brevicatena</name>
    <dbReference type="NCBI Taxonomy" id="171442"/>
    <lineage>
        <taxon>Bacteria</taxon>
        <taxon>Bacillati</taxon>
        <taxon>Actinomycetota</taxon>
        <taxon>Actinomycetes</taxon>
        <taxon>Sporichthyales</taxon>
        <taxon>Sporichthyaceae</taxon>
        <taxon>Sporichthya</taxon>
    </lineage>
</organism>
<name>A0ABN1HDS1_9ACTN</name>
<keyword evidence="2" id="KW-1185">Reference proteome</keyword>